<dbReference type="RefSeq" id="WP_136777880.1">
    <property type="nucleotide sequence ID" value="NZ_SUPK01000005.1"/>
</dbReference>
<dbReference type="Proteomes" id="UP000309673">
    <property type="component" value="Unassembled WGS sequence"/>
</dbReference>
<evidence type="ECO:0000313" key="2">
    <source>
        <dbReference type="Proteomes" id="UP000309673"/>
    </source>
</evidence>
<dbReference type="NCBIfam" id="TIGR03833">
    <property type="entry name" value="YwbE family protein"/>
    <property type="match status" value="1"/>
</dbReference>
<sequence>MAGSGKIRSDVRPGLEVDIVLKKDQRTGVTTRGIVKDILTNSPTHPHGIKVRLQDGQVGRVQAIIGPGGGNA</sequence>
<protein>
    <submittedName>
        <fullName evidence="1">YwbE family protein</fullName>
    </submittedName>
</protein>
<comment type="caution">
    <text evidence="1">The sequence shown here is derived from an EMBL/GenBank/DDBJ whole genome shotgun (WGS) entry which is preliminary data.</text>
</comment>
<dbReference type="PANTHER" id="PTHR40069:SF1">
    <property type="entry name" value="YWBE PROTEIN"/>
    <property type="match status" value="1"/>
</dbReference>
<name>A0A4U0FAH8_9BACL</name>
<evidence type="ECO:0000313" key="1">
    <source>
        <dbReference type="EMBL" id="TJY41745.1"/>
    </source>
</evidence>
<dbReference type="AlphaFoldDB" id="A0A4U0FAH8"/>
<dbReference type="InterPro" id="IPR019240">
    <property type="entry name" value="DUF2196"/>
</dbReference>
<accession>A0A4U0FAH8</accession>
<dbReference type="OrthoDB" id="9804519at2"/>
<reference evidence="1 2" key="1">
    <citation type="submission" date="2019-04" db="EMBL/GenBank/DDBJ databases">
        <title>Cohnella sp. nov., isolated from soil.</title>
        <authorList>
            <person name="Kim W."/>
        </authorList>
    </citation>
    <scope>NUCLEOTIDE SEQUENCE [LARGE SCALE GENOMIC DNA]</scope>
    <source>
        <strain evidence="1 2">CAU 1483</strain>
    </source>
</reference>
<gene>
    <name evidence="1" type="ORF">E5161_11060</name>
</gene>
<keyword evidence="2" id="KW-1185">Reference proteome</keyword>
<organism evidence="1 2">
    <name type="scientific">Cohnella pontilimi</name>
    <dbReference type="NCBI Taxonomy" id="2564100"/>
    <lineage>
        <taxon>Bacteria</taxon>
        <taxon>Bacillati</taxon>
        <taxon>Bacillota</taxon>
        <taxon>Bacilli</taxon>
        <taxon>Bacillales</taxon>
        <taxon>Paenibacillaceae</taxon>
        <taxon>Cohnella</taxon>
    </lineage>
</organism>
<proteinExistence type="predicted"/>
<dbReference type="PANTHER" id="PTHR40069">
    <property type="entry name" value="YWBE PROTEIN"/>
    <property type="match status" value="1"/>
</dbReference>
<dbReference type="EMBL" id="SUPK01000005">
    <property type="protein sequence ID" value="TJY41745.1"/>
    <property type="molecule type" value="Genomic_DNA"/>
</dbReference>
<dbReference type="Pfam" id="PF09962">
    <property type="entry name" value="DUF2196"/>
    <property type="match status" value="1"/>
</dbReference>